<dbReference type="Proteomes" id="UP000199042">
    <property type="component" value="Unassembled WGS sequence"/>
</dbReference>
<reference evidence="1 2" key="1">
    <citation type="submission" date="2016-10" db="EMBL/GenBank/DDBJ databases">
        <authorList>
            <person name="Varghese N."/>
            <person name="Submissions S."/>
        </authorList>
    </citation>
    <scope>NUCLEOTIDE SEQUENCE [LARGE SCALE GENOMIC DNA]</scope>
    <source>
        <strain evidence="1 2">DSM 14526</strain>
    </source>
</reference>
<protein>
    <recommendedName>
        <fullName evidence="3">IrrE N-terminal-like domain-containing protein</fullName>
    </recommendedName>
</protein>
<dbReference type="AlphaFoldDB" id="A0AB37ZXH7"/>
<dbReference type="EMBL" id="FNQH01000001">
    <property type="protein sequence ID" value="SDZ97195.1"/>
    <property type="molecule type" value="Genomic_DNA"/>
</dbReference>
<evidence type="ECO:0000313" key="1">
    <source>
        <dbReference type="EMBL" id="SDZ97195.1"/>
    </source>
</evidence>
<organism evidence="1 2">
    <name type="scientific">Trichococcus collinsii</name>
    <dbReference type="NCBI Taxonomy" id="157076"/>
    <lineage>
        <taxon>Bacteria</taxon>
        <taxon>Bacillati</taxon>
        <taxon>Bacillota</taxon>
        <taxon>Bacilli</taxon>
        <taxon>Lactobacillales</taxon>
        <taxon>Carnobacteriaceae</taxon>
        <taxon>Trichococcus</taxon>
    </lineage>
</organism>
<evidence type="ECO:0008006" key="3">
    <source>
        <dbReference type="Google" id="ProtNLM"/>
    </source>
</evidence>
<gene>
    <name evidence="1" type="ORF">SAMN04488525_101755</name>
</gene>
<comment type="caution">
    <text evidence="1">The sequence shown here is derived from an EMBL/GenBank/DDBJ whole genome shotgun (WGS) entry which is preliminary data.</text>
</comment>
<keyword evidence="2" id="KW-1185">Reference proteome</keyword>
<accession>A0AB37ZXH7</accession>
<evidence type="ECO:0000313" key="2">
    <source>
        <dbReference type="Proteomes" id="UP000199042"/>
    </source>
</evidence>
<sequence length="115" mass="13532">MLRIREKLGKLGIKLEFIEMESKGCFINDLETMFVNSALSEDEMKMVIYHEMKHALDHADYAFLYKEPIYLIKMESEANEYMVRKIIEDNGGVYNYTQVIEEFKIGMGSDIRFAK</sequence>
<proteinExistence type="predicted"/>
<name>A0AB37ZXH7_9LACT</name>
<dbReference type="Gene3D" id="1.10.10.2910">
    <property type="match status" value="1"/>
</dbReference>